<evidence type="ECO:0000256" key="1">
    <source>
        <dbReference type="ARBA" id="ARBA00022723"/>
    </source>
</evidence>
<dbReference type="InterPro" id="IPR005630">
    <property type="entry name" value="Terpene_synthase_metal-bd"/>
</dbReference>
<dbReference type="SUPFAM" id="SSF48576">
    <property type="entry name" value="Terpenoid synthases"/>
    <property type="match status" value="1"/>
</dbReference>
<dbReference type="SUPFAM" id="SSF48239">
    <property type="entry name" value="Terpenoid cyclases/Protein prenyltransferases"/>
    <property type="match status" value="2"/>
</dbReference>
<protein>
    <recommendedName>
        <fullName evidence="7">(+)-delta-cadinene synthase</fullName>
    </recommendedName>
</protein>
<evidence type="ECO:0000256" key="2">
    <source>
        <dbReference type="ARBA" id="ARBA00022842"/>
    </source>
</evidence>
<dbReference type="Proteomes" id="UP001396334">
    <property type="component" value="Unassembled WGS sequence"/>
</dbReference>
<organism evidence="5 6">
    <name type="scientific">Hibiscus sabdariffa</name>
    <name type="common">roselle</name>
    <dbReference type="NCBI Taxonomy" id="183260"/>
    <lineage>
        <taxon>Eukaryota</taxon>
        <taxon>Viridiplantae</taxon>
        <taxon>Streptophyta</taxon>
        <taxon>Embryophyta</taxon>
        <taxon>Tracheophyta</taxon>
        <taxon>Spermatophyta</taxon>
        <taxon>Magnoliopsida</taxon>
        <taxon>eudicotyledons</taxon>
        <taxon>Gunneridae</taxon>
        <taxon>Pentapetalae</taxon>
        <taxon>rosids</taxon>
        <taxon>malvids</taxon>
        <taxon>Malvales</taxon>
        <taxon>Malvaceae</taxon>
        <taxon>Malvoideae</taxon>
        <taxon>Hibiscus</taxon>
    </lineage>
</organism>
<dbReference type="Pfam" id="PF03936">
    <property type="entry name" value="Terpene_synth_C"/>
    <property type="match status" value="1"/>
</dbReference>
<feature type="domain" description="Terpene synthase N-terminal" evidence="3">
    <location>
        <begin position="207"/>
        <end position="410"/>
    </location>
</feature>
<feature type="domain" description="Terpene synthase metal-binding" evidence="4">
    <location>
        <begin position="483"/>
        <end position="715"/>
    </location>
</feature>
<keyword evidence="1" id="KW-0479">Metal-binding</keyword>
<accession>A0ABR2UDT4</accession>
<sequence>MDLSKVSIEALVKCINEEMMFSDIDPYSFVSPSAYDTAWLAMVPADSNQMEPMFKDCLDWVVNNQTKEGFWGEHDAHGNPTLESLPATLACVVALKKWNLMTENAEKGLAFIRANAEKVLGGYRHQFPRWFAIVFPGMIELARKTGLDLDFPDHLQELLTDVFFERQRILENENAGGPYPPLLSYLEALPSFYAINEEDIIMNLKGDGSLFQSPSATARAFMASGNKDCLAYLQSLVKTCTNNGVPPTYPMDEELVKLGLANQLQRLGLAEHFTRQTEDILTQVYKNYKRELPSEKSCSFTSVASQLYKDSLAFRLLRMHGYNVSPSSLCWFLNDRGILDHIEKNHEFFSSVMLNVYRATDLMFPGEYELEEARSFSRKVLEKVVTKGTGLDNDPFSKSSNFQRMIEHELSLPWVARLDHLEHRAWIEENEMNALWPGKTSFHRLSSAKNEKLVQLAVADYEFRQSIYKREMAELKSWCLKWGLSDMGFGREKTMYCYFASSSSLSLPYDSDIRLIVAKSAILITVADDFFDMEGSLDELTFLTDAVRRWDARGLSGHSKVIFEALDNLVKETAAKHLQQQGTDTSCFLKQIWVETFDSWLVEAKWSKSGSFPSTDEYLRNGMTSIAAHTVVLPAAWFLKSSVRNAGISLAAEYETVTKLTMLIPRLLNDIQSYQKEMEDGKMNYVLLYMKENPDAGIDDSIAFIRELLDKKRKELMKHALMDGLSDLPIESRQLHLSCMKVFQMFFNSSNRYDSNTDMIQDIQKAIYVPIDVGTGTWKPLVPLPSQSGSKKEFQTITSHRLVLRSFKYQNKRIVGYQASLPVARRAHVNFFIRPSCRLSFA</sequence>
<dbReference type="Gene3D" id="1.50.10.130">
    <property type="entry name" value="Terpene synthase, N-terminal domain"/>
    <property type="match status" value="1"/>
</dbReference>
<dbReference type="InterPro" id="IPR001906">
    <property type="entry name" value="Terpene_synth_N"/>
</dbReference>
<dbReference type="PANTHER" id="PTHR31739:SF29">
    <property type="entry name" value="(E,E)-GERANYLLINALOOL SYNTHASE-LIKE"/>
    <property type="match status" value="1"/>
</dbReference>
<gene>
    <name evidence="5" type="ORF">V6N11_053629</name>
</gene>
<dbReference type="Pfam" id="PF01397">
    <property type="entry name" value="Terpene_synth"/>
    <property type="match status" value="1"/>
</dbReference>
<keyword evidence="2" id="KW-0460">Magnesium</keyword>
<dbReference type="EMBL" id="JBBPBN010000001">
    <property type="protein sequence ID" value="KAK9047795.1"/>
    <property type="molecule type" value="Genomic_DNA"/>
</dbReference>
<dbReference type="InterPro" id="IPR050148">
    <property type="entry name" value="Terpene_synthase-like"/>
</dbReference>
<proteinExistence type="predicted"/>
<reference evidence="5 6" key="1">
    <citation type="journal article" date="2024" name="G3 (Bethesda)">
        <title>Genome assembly of Hibiscus sabdariffa L. provides insights into metabolisms of medicinal natural products.</title>
        <authorList>
            <person name="Kim T."/>
        </authorList>
    </citation>
    <scope>NUCLEOTIDE SEQUENCE [LARGE SCALE GENOMIC DNA]</scope>
    <source>
        <strain evidence="5">TK-2024</strain>
        <tissue evidence="5">Old leaves</tissue>
    </source>
</reference>
<dbReference type="SFLD" id="SFLDG01014">
    <property type="entry name" value="Terpene_Cyclase_Like_1_N-term"/>
    <property type="match status" value="1"/>
</dbReference>
<dbReference type="InterPro" id="IPR036965">
    <property type="entry name" value="Terpene_synth_N_sf"/>
</dbReference>
<keyword evidence="6" id="KW-1185">Reference proteome</keyword>
<dbReference type="InterPro" id="IPR008930">
    <property type="entry name" value="Terpenoid_cyclase/PrenylTrfase"/>
</dbReference>
<evidence type="ECO:0000313" key="5">
    <source>
        <dbReference type="EMBL" id="KAK9047795.1"/>
    </source>
</evidence>
<name>A0ABR2UDT4_9ROSI</name>
<evidence type="ECO:0000259" key="4">
    <source>
        <dbReference type="Pfam" id="PF03936"/>
    </source>
</evidence>
<comment type="caution">
    <text evidence="5">The sequence shown here is derived from an EMBL/GenBank/DDBJ whole genome shotgun (WGS) entry which is preliminary data.</text>
</comment>
<dbReference type="Gene3D" id="1.10.600.10">
    <property type="entry name" value="Farnesyl Diphosphate Synthase"/>
    <property type="match status" value="1"/>
</dbReference>
<dbReference type="Gene3D" id="1.50.10.160">
    <property type="match status" value="1"/>
</dbReference>
<dbReference type="InterPro" id="IPR008949">
    <property type="entry name" value="Isoprenoid_synthase_dom_sf"/>
</dbReference>
<evidence type="ECO:0000313" key="6">
    <source>
        <dbReference type="Proteomes" id="UP001396334"/>
    </source>
</evidence>
<evidence type="ECO:0000259" key="3">
    <source>
        <dbReference type="Pfam" id="PF01397"/>
    </source>
</evidence>
<dbReference type="PANTHER" id="PTHR31739">
    <property type="entry name" value="ENT-COPALYL DIPHOSPHATE SYNTHASE, CHLOROPLASTIC"/>
    <property type="match status" value="1"/>
</dbReference>
<evidence type="ECO:0008006" key="7">
    <source>
        <dbReference type="Google" id="ProtNLM"/>
    </source>
</evidence>